<keyword evidence="3" id="KW-1185">Reference proteome</keyword>
<dbReference type="InterPro" id="IPR001279">
    <property type="entry name" value="Metallo-B-lactamas"/>
</dbReference>
<dbReference type="Proteomes" id="UP000618986">
    <property type="component" value="Unassembled WGS sequence"/>
</dbReference>
<comment type="caution">
    <text evidence="2">The sequence shown here is derived from an EMBL/GenBank/DDBJ whole genome shotgun (WGS) entry which is preliminary data.</text>
</comment>
<dbReference type="Gene3D" id="1.10.10.10">
    <property type="entry name" value="Winged helix-like DNA-binding domain superfamily/Winged helix DNA-binding domain"/>
    <property type="match status" value="1"/>
</dbReference>
<proteinExistence type="predicted"/>
<protein>
    <submittedName>
        <fullName evidence="2">Glyoxylase-like metal-dependent hydrolase (Beta-lactamase superfamily II)</fullName>
    </submittedName>
</protein>
<evidence type="ECO:0000259" key="1">
    <source>
        <dbReference type="SMART" id="SM00849"/>
    </source>
</evidence>
<dbReference type="Gene3D" id="3.60.15.10">
    <property type="entry name" value="Ribonuclease Z/Hydroxyacylglutathione hydrolase-like"/>
    <property type="match status" value="1"/>
</dbReference>
<dbReference type="RefSeq" id="WP_184685104.1">
    <property type="nucleotide sequence ID" value="NZ_JACHJC010000001.1"/>
</dbReference>
<accession>A0ABR6MDF8</accession>
<organism evidence="2 3">
    <name type="scientific">Micromonospora echinospora</name>
    <name type="common">Micromonospora purpurea</name>
    <dbReference type="NCBI Taxonomy" id="1877"/>
    <lineage>
        <taxon>Bacteria</taxon>
        <taxon>Bacillati</taxon>
        <taxon>Actinomycetota</taxon>
        <taxon>Actinomycetes</taxon>
        <taxon>Micromonosporales</taxon>
        <taxon>Micromonosporaceae</taxon>
        <taxon>Micromonospora</taxon>
    </lineage>
</organism>
<dbReference type="EMBL" id="JACHJC010000001">
    <property type="protein sequence ID" value="MBB5113414.1"/>
    <property type="molecule type" value="Genomic_DNA"/>
</dbReference>
<dbReference type="InterPro" id="IPR036388">
    <property type="entry name" value="WH-like_DNA-bd_sf"/>
</dbReference>
<dbReference type="InterPro" id="IPR050662">
    <property type="entry name" value="Sec-metab_biosynth-thioest"/>
</dbReference>
<reference evidence="2 3" key="1">
    <citation type="submission" date="2020-08" db="EMBL/GenBank/DDBJ databases">
        <title>Sequencing the genomes of 1000 actinobacteria strains.</title>
        <authorList>
            <person name="Klenk H.-P."/>
        </authorList>
    </citation>
    <scope>NUCLEOTIDE SEQUENCE [LARGE SCALE GENOMIC DNA]</scope>
    <source>
        <strain evidence="2 3">DSM 43036</strain>
    </source>
</reference>
<dbReference type="SMART" id="SM00849">
    <property type="entry name" value="Lactamase_B"/>
    <property type="match status" value="1"/>
</dbReference>
<dbReference type="Pfam" id="PF00753">
    <property type="entry name" value="Lactamase_B"/>
    <property type="match status" value="1"/>
</dbReference>
<gene>
    <name evidence="2" type="ORF">FHU28_003253</name>
</gene>
<feature type="domain" description="Metallo-beta-lactamase" evidence="1">
    <location>
        <begin position="38"/>
        <end position="251"/>
    </location>
</feature>
<dbReference type="PANTHER" id="PTHR23131">
    <property type="entry name" value="ENDORIBONUCLEASE LACTB2"/>
    <property type="match status" value="1"/>
</dbReference>
<evidence type="ECO:0000313" key="2">
    <source>
        <dbReference type="EMBL" id="MBB5113414.1"/>
    </source>
</evidence>
<sequence>MRVEPDDVTADWTRPGVFEVATGVYRIPLPLPQDGLRSVNVYALAGDDGLVLVDSGWAITAARQTLDAALAALGAGLADVRRFLVTHVHRDHYAMAVAVRREFGTAVSLGEGEEPAIRELSAPDRRPMSEHWQALTRCGAGEIVDALRARAESAPHDPTDWAAPDDWLTGGTDVVLPTRTLRVVATPGHTRGHVVFIDRDAQLMFTGDHVLPHITPSIGFEAVAAALPLGDYLDSLRLVRSLPDQRLLPAHGPVGPSVHARVDELLHHHAKRLDQACGVVRDAMTAYETASQLTWTRREHAFADLDLFNQMLAVTETAAHLDLLVAQGRLKAADVDGVRRYAPA</sequence>
<dbReference type="InterPro" id="IPR036866">
    <property type="entry name" value="RibonucZ/Hydroxyglut_hydro"/>
</dbReference>
<dbReference type="SUPFAM" id="SSF56281">
    <property type="entry name" value="Metallo-hydrolase/oxidoreductase"/>
    <property type="match status" value="1"/>
</dbReference>
<dbReference type="PANTHER" id="PTHR23131:SF4">
    <property type="entry name" value="METALLO-BETA-LACTAMASE SUPERFAMILY POTEIN"/>
    <property type="match status" value="1"/>
</dbReference>
<name>A0ABR6MDF8_MICEC</name>
<evidence type="ECO:0000313" key="3">
    <source>
        <dbReference type="Proteomes" id="UP000618986"/>
    </source>
</evidence>
<dbReference type="GeneID" id="300293818"/>